<dbReference type="GeneID" id="69755417"/>
<protein>
    <submittedName>
        <fullName evidence="1">Uncharacterized protein</fullName>
    </submittedName>
</protein>
<evidence type="ECO:0000313" key="3">
    <source>
        <dbReference type="Proteomes" id="UP000257712"/>
    </source>
</evidence>
<dbReference type="KEGG" id="kqv:B8P98_14230"/>
<dbReference type="Proteomes" id="UP000259400">
    <property type="component" value="Unassembled WGS sequence"/>
</dbReference>
<accession>A0A223UBI5</accession>
<dbReference type="EMBL" id="UJZG01000001">
    <property type="protein sequence ID" value="SXD86681.1"/>
    <property type="molecule type" value="Genomic_DNA"/>
</dbReference>
<organism evidence="1 3">
    <name type="scientific">Klebsiella quasivariicola</name>
    <dbReference type="NCBI Taxonomy" id="2026240"/>
    <lineage>
        <taxon>Bacteria</taxon>
        <taxon>Pseudomonadati</taxon>
        <taxon>Pseudomonadota</taxon>
        <taxon>Gammaproteobacteria</taxon>
        <taxon>Enterobacterales</taxon>
        <taxon>Enterobacteriaceae</taxon>
        <taxon>Klebsiella/Raoultella group</taxon>
        <taxon>Klebsiella</taxon>
        <taxon>Klebsiella pneumoniae complex</taxon>
    </lineage>
</organism>
<gene>
    <name evidence="2" type="ORF">SAMEA3538468_01471</name>
    <name evidence="1" type="ORF">SAMEA3538780_00334</name>
</gene>
<dbReference type="RefSeq" id="WP_025713177.1">
    <property type="nucleotide sequence ID" value="NZ_CAAHGB010000003.1"/>
</dbReference>
<dbReference type="AlphaFoldDB" id="A0A223UBI5"/>
<name>A0A223UBI5_9ENTR</name>
<keyword evidence="4" id="KW-1185">Reference proteome</keyword>
<reference evidence="1 3" key="1">
    <citation type="submission" date="2018-08" db="EMBL/GenBank/DDBJ databases">
        <authorList>
            <consortium name="Pathogen Informatics"/>
        </authorList>
    </citation>
    <scope>NUCLEOTIDE SEQUENCE [LARGE SCALE GENOMIC DNA]</scope>
    <source>
        <strain evidence="2 4">EuSCAPE_IL010</strain>
        <strain evidence="1 3">EuSCAPE_IT371</strain>
    </source>
</reference>
<proteinExistence type="predicted"/>
<evidence type="ECO:0000313" key="1">
    <source>
        <dbReference type="EMBL" id="SXD86681.1"/>
    </source>
</evidence>
<accession>A0A6C2VAW6</accession>
<dbReference type="Proteomes" id="UP000257712">
    <property type="component" value="Unassembled WGS sequence"/>
</dbReference>
<sequence length="238" mass="27103">MYYRDFIITSIEAEHILALKLDEAFAGVKKNVIDTLNQMGSGITRASYYTSCLMDNYQDVCSKLKQEDTRFIAGLAQLFTNRDIIFQMIKIYIETYFQNKKEEKAQYILKKLVSAGVYISSSGLTNRILIMAVATMICQTSRFNTVVYGRINRARSLVLKGSVTATAVVLNVYGLIQDAANSADNLKRHNSFYYNALYSNHLEMMYFLIEPVITGVPYLNPMIISDDELAELLIKLMR</sequence>
<comment type="caution">
    <text evidence="1">The sequence shown here is derived from an EMBL/GenBank/DDBJ whole genome shotgun (WGS) entry which is preliminary data.</text>
</comment>
<dbReference type="EMBL" id="UJYZ02000004">
    <property type="protein sequence ID" value="VVJ59131.1"/>
    <property type="molecule type" value="Genomic_DNA"/>
</dbReference>
<evidence type="ECO:0000313" key="2">
    <source>
        <dbReference type="EMBL" id="VVJ59131.1"/>
    </source>
</evidence>
<evidence type="ECO:0000313" key="4">
    <source>
        <dbReference type="Proteomes" id="UP000259400"/>
    </source>
</evidence>